<dbReference type="InterPro" id="IPR013762">
    <property type="entry name" value="Integrase-like_cat_sf"/>
</dbReference>
<name>A0A9Q8CM92_9STAP</name>
<dbReference type="OrthoDB" id="9788852at2"/>
<dbReference type="GO" id="GO:0006310">
    <property type="term" value="P:DNA recombination"/>
    <property type="evidence" value="ECO:0007669"/>
    <property type="project" value="UniProtKB-KW"/>
</dbReference>
<feature type="domain" description="Tyr recombinase" evidence="2">
    <location>
        <begin position="6"/>
        <end position="175"/>
    </location>
</feature>
<keyword evidence="1" id="KW-0233">DNA recombination</keyword>
<dbReference type="GO" id="GO:0015074">
    <property type="term" value="P:DNA integration"/>
    <property type="evidence" value="ECO:0007669"/>
    <property type="project" value="InterPro"/>
</dbReference>
<gene>
    <name evidence="3" type="ORF">ERX40_02305</name>
</gene>
<dbReference type="Proteomes" id="UP000295280">
    <property type="component" value="Unassembled WGS sequence"/>
</dbReference>
<dbReference type="InterPro" id="IPR002104">
    <property type="entry name" value="Integrase_catalytic"/>
</dbReference>
<dbReference type="SUPFAM" id="SSF56349">
    <property type="entry name" value="DNA breaking-rejoining enzymes"/>
    <property type="match status" value="1"/>
</dbReference>
<accession>A0A9Q8CM92</accession>
<protein>
    <recommendedName>
        <fullName evidence="2">Tyr recombinase domain-containing protein</fullName>
    </recommendedName>
</protein>
<keyword evidence="4" id="KW-1185">Reference proteome</keyword>
<reference evidence="3 4" key="1">
    <citation type="submission" date="2019-01" db="EMBL/GenBank/DDBJ databases">
        <title>Draft genome sequences of the type strains of six Macrococcus species.</title>
        <authorList>
            <person name="Mazhar S."/>
            <person name="Altermann E."/>
            <person name="Hill C."/>
            <person name="Mcauliffe O."/>
        </authorList>
    </citation>
    <scope>NUCLEOTIDE SEQUENCE [LARGE SCALE GENOMIC DNA]</scope>
    <source>
        <strain evidence="3 4">ATCC 51828</strain>
    </source>
</reference>
<dbReference type="Gene3D" id="1.10.443.10">
    <property type="entry name" value="Intergrase catalytic core"/>
    <property type="match status" value="1"/>
</dbReference>
<evidence type="ECO:0000256" key="1">
    <source>
        <dbReference type="ARBA" id="ARBA00023172"/>
    </source>
</evidence>
<sequence length="175" mass="20264">MLKVEPLKDVLVIERLKVHLRRRHIKYYLLFAVGINAPLKTEELVRLTVRDVKPPVFRAVNGFQIVLPDYLRAELDAFIQSENLQQGDHLFTSDRTGKPYTRQQLHRTLSEAAQALDIRLNIGMQSLKKTFAYHLYESGMDITDLQHLLGHQSKKMTYHFIDVPQLPSSCITLNL</sequence>
<dbReference type="EMBL" id="SCWD01000001">
    <property type="protein sequence ID" value="TDM04021.1"/>
    <property type="molecule type" value="Genomic_DNA"/>
</dbReference>
<evidence type="ECO:0000313" key="4">
    <source>
        <dbReference type="Proteomes" id="UP000295280"/>
    </source>
</evidence>
<dbReference type="AlphaFoldDB" id="A0A9Q8CM92"/>
<dbReference type="Pfam" id="PF00589">
    <property type="entry name" value="Phage_integrase"/>
    <property type="match status" value="1"/>
</dbReference>
<evidence type="ECO:0000313" key="3">
    <source>
        <dbReference type="EMBL" id="TDM04021.1"/>
    </source>
</evidence>
<dbReference type="InterPro" id="IPR011010">
    <property type="entry name" value="DNA_brk_join_enz"/>
</dbReference>
<dbReference type="RefSeq" id="WP_133416882.1">
    <property type="nucleotide sequence ID" value="NZ_SCWD01000001.1"/>
</dbReference>
<comment type="caution">
    <text evidence="3">The sequence shown here is derived from an EMBL/GenBank/DDBJ whole genome shotgun (WGS) entry which is preliminary data.</text>
</comment>
<evidence type="ECO:0000259" key="2">
    <source>
        <dbReference type="PROSITE" id="PS51898"/>
    </source>
</evidence>
<dbReference type="PROSITE" id="PS51898">
    <property type="entry name" value="TYR_RECOMBINASE"/>
    <property type="match status" value="1"/>
</dbReference>
<dbReference type="GO" id="GO:0003677">
    <property type="term" value="F:DNA binding"/>
    <property type="evidence" value="ECO:0007669"/>
    <property type="project" value="InterPro"/>
</dbReference>
<proteinExistence type="predicted"/>
<organism evidence="3 4">
    <name type="scientific">Macrococcus carouselicus</name>
    <dbReference type="NCBI Taxonomy" id="69969"/>
    <lineage>
        <taxon>Bacteria</taxon>
        <taxon>Bacillati</taxon>
        <taxon>Bacillota</taxon>
        <taxon>Bacilli</taxon>
        <taxon>Bacillales</taxon>
        <taxon>Staphylococcaceae</taxon>
        <taxon>Macrococcus</taxon>
    </lineage>
</organism>